<proteinExistence type="predicted"/>
<dbReference type="InterPro" id="IPR008983">
    <property type="entry name" value="Tumour_necrosis_fac-like_dom"/>
</dbReference>
<evidence type="ECO:0000256" key="5">
    <source>
        <dbReference type="ARBA" id="ARBA00023180"/>
    </source>
</evidence>
<comment type="subcellular location">
    <subcellularLocation>
        <location evidence="1">Secreted</location>
    </subcellularLocation>
</comment>
<dbReference type="SUPFAM" id="SSF49842">
    <property type="entry name" value="TNF-like"/>
    <property type="match status" value="1"/>
</dbReference>
<evidence type="ECO:0000256" key="1">
    <source>
        <dbReference type="ARBA" id="ARBA00004613"/>
    </source>
</evidence>
<evidence type="ECO:0000313" key="7">
    <source>
        <dbReference type="Proteomes" id="UP001372834"/>
    </source>
</evidence>
<keyword evidence="2" id="KW-0202">Cytokine</keyword>
<evidence type="ECO:0000256" key="4">
    <source>
        <dbReference type="ARBA" id="ARBA00023157"/>
    </source>
</evidence>
<dbReference type="PANTHER" id="PTHR15151:SF24">
    <property type="entry name" value="A PROLIFERATION-INDUCING LIGAND-LIKE PROTEIN-RELATED"/>
    <property type="match status" value="1"/>
</dbReference>
<evidence type="ECO:0000256" key="3">
    <source>
        <dbReference type="ARBA" id="ARBA00022525"/>
    </source>
</evidence>
<gene>
    <name evidence="6" type="ORF">RUM43_012507</name>
</gene>
<dbReference type="PANTHER" id="PTHR15151">
    <property type="entry name" value="PROTEIN EIGER"/>
    <property type="match status" value="1"/>
</dbReference>
<dbReference type="GO" id="GO:0005125">
    <property type="term" value="F:cytokine activity"/>
    <property type="evidence" value="ECO:0007669"/>
    <property type="project" value="UniProtKB-KW"/>
</dbReference>
<keyword evidence="4" id="KW-1015">Disulfide bond</keyword>
<reference evidence="6 7" key="1">
    <citation type="submission" date="2023-10" db="EMBL/GenBank/DDBJ databases">
        <title>Genomes of two closely related lineages of the louse Polyplax serrata with different host specificities.</title>
        <authorList>
            <person name="Martinu J."/>
            <person name="Tarabai H."/>
            <person name="Stefka J."/>
            <person name="Hypsa V."/>
        </authorList>
    </citation>
    <scope>NUCLEOTIDE SEQUENCE [LARGE SCALE GENOMIC DNA]</scope>
    <source>
        <strain evidence="6">HR10_N</strain>
    </source>
</reference>
<organism evidence="6 7">
    <name type="scientific">Polyplax serrata</name>
    <name type="common">Common mouse louse</name>
    <dbReference type="NCBI Taxonomy" id="468196"/>
    <lineage>
        <taxon>Eukaryota</taxon>
        <taxon>Metazoa</taxon>
        <taxon>Ecdysozoa</taxon>
        <taxon>Arthropoda</taxon>
        <taxon>Hexapoda</taxon>
        <taxon>Insecta</taxon>
        <taxon>Pterygota</taxon>
        <taxon>Neoptera</taxon>
        <taxon>Paraneoptera</taxon>
        <taxon>Psocodea</taxon>
        <taxon>Troctomorpha</taxon>
        <taxon>Phthiraptera</taxon>
        <taxon>Anoplura</taxon>
        <taxon>Polyplacidae</taxon>
        <taxon>Polyplax</taxon>
    </lineage>
</organism>
<dbReference type="GO" id="GO:0005615">
    <property type="term" value="C:extracellular space"/>
    <property type="evidence" value="ECO:0007669"/>
    <property type="project" value="UniProtKB-KW"/>
</dbReference>
<name>A0AAN8NSD5_POLSC</name>
<evidence type="ECO:0000313" key="6">
    <source>
        <dbReference type="EMBL" id="KAK6619746.1"/>
    </source>
</evidence>
<comment type="caution">
    <text evidence="6">The sequence shown here is derived from an EMBL/GenBank/DDBJ whole genome shotgun (WGS) entry which is preliminary data.</text>
</comment>
<keyword evidence="3" id="KW-0964">Secreted</keyword>
<dbReference type="AlphaFoldDB" id="A0AAN8NSD5"/>
<dbReference type="EMBL" id="JAWJWE010000040">
    <property type="protein sequence ID" value="KAK6619746.1"/>
    <property type="molecule type" value="Genomic_DNA"/>
</dbReference>
<keyword evidence="5" id="KW-0325">Glycoprotein</keyword>
<sequence length="150" mass="16828">MLHKGQQSQNASIATAGTISKYFHLNQGRVTVSTSEIDLIYAQVTEDDYMSLLSNKFLTHVLLFQIQYSNVQEVNGFSVFRNNESVVQCITTSTHPDKHEIKSNTCGISTTILLQSNDSVCIKDLHHGRYVVLTPEKSYFGLVLLSPFKN</sequence>
<dbReference type="InterPro" id="IPR051748">
    <property type="entry name" value="TNF_Ligand_Superfamily"/>
</dbReference>
<dbReference type="Proteomes" id="UP001372834">
    <property type="component" value="Unassembled WGS sequence"/>
</dbReference>
<accession>A0AAN8NSD5</accession>
<evidence type="ECO:0000256" key="2">
    <source>
        <dbReference type="ARBA" id="ARBA00022514"/>
    </source>
</evidence>
<dbReference type="Gene3D" id="2.60.120.40">
    <property type="match status" value="1"/>
</dbReference>
<protein>
    <submittedName>
        <fullName evidence="6">Uncharacterized protein</fullName>
    </submittedName>
</protein>